<evidence type="ECO:0000256" key="6">
    <source>
        <dbReference type="ARBA" id="ARBA00022640"/>
    </source>
</evidence>
<dbReference type="InterPro" id="IPR027433">
    <property type="entry name" value="Lipoxygenase_dom_3"/>
</dbReference>
<evidence type="ECO:0000256" key="1">
    <source>
        <dbReference type="ARBA" id="ARBA00001962"/>
    </source>
</evidence>
<dbReference type="PRINTS" id="PR00468">
    <property type="entry name" value="PLTLPOXGNASE"/>
</dbReference>
<dbReference type="InterPro" id="IPR020833">
    <property type="entry name" value="LipOase_Fe_BS"/>
</dbReference>
<gene>
    <name evidence="19" type="ORF">LVIROSA_LOCUS27974</name>
</gene>
<keyword evidence="10" id="KW-0809">Transit peptide</keyword>
<dbReference type="SMART" id="SM00308">
    <property type="entry name" value="LH2"/>
    <property type="match status" value="1"/>
</dbReference>
<dbReference type="AlphaFoldDB" id="A0AAU9NW15"/>
<keyword evidence="8 17" id="KW-0925">Oxylipin biosynthesis</keyword>
<evidence type="ECO:0000256" key="5">
    <source>
        <dbReference type="ARBA" id="ARBA00022528"/>
    </source>
</evidence>
<keyword evidence="11 16" id="KW-0223">Dioxygenase</keyword>
<comment type="cofactor">
    <cofactor evidence="1 16">
        <name>Fe cation</name>
        <dbReference type="ChEBI" id="CHEBI:24875"/>
    </cofactor>
</comment>
<keyword evidence="14" id="KW-0443">Lipid metabolism</keyword>
<keyword evidence="20" id="KW-1185">Reference proteome</keyword>
<dbReference type="EC" id="1.13.11.-" evidence="17"/>
<keyword evidence="9" id="KW-0276">Fatty acid metabolism</keyword>
<dbReference type="InterPro" id="IPR020834">
    <property type="entry name" value="LipOase_CS"/>
</dbReference>
<evidence type="ECO:0000256" key="7">
    <source>
        <dbReference type="ARBA" id="ARBA00022723"/>
    </source>
</evidence>
<evidence type="ECO:0000259" key="18">
    <source>
        <dbReference type="PROSITE" id="PS51393"/>
    </source>
</evidence>
<evidence type="ECO:0000313" key="19">
    <source>
        <dbReference type="EMBL" id="CAH1441948.1"/>
    </source>
</evidence>
<dbReference type="InterPro" id="IPR001024">
    <property type="entry name" value="PLAT/LH2_dom"/>
</dbReference>
<dbReference type="Proteomes" id="UP001157418">
    <property type="component" value="Unassembled WGS sequence"/>
</dbReference>
<evidence type="ECO:0000256" key="9">
    <source>
        <dbReference type="ARBA" id="ARBA00022832"/>
    </source>
</evidence>
<keyword evidence="5" id="KW-0150">Chloroplast</keyword>
<feature type="domain" description="Lipoxygenase" evidence="18">
    <location>
        <begin position="196"/>
        <end position="885"/>
    </location>
</feature>
<accession>A0AAU9NW15</accession>
<evidence type="ECO:0000256" key="10">
    <source>
        <dbReference type="ARBA" id="ARBA00022946"/>
    </source>
</evidence>
<evidence type="ECO:0000256" key="16">
    <source>
        <dbReference type="RuleBase" id="RU003974"/>
    </source>
</evidence>
<evidence type="ECO:0000256" key="2">
    <source>
        <dbReference type="ARBA" id="ARBA00004229"/>
    </source>
</evidence>
<dbReference type="PANTHER" id="PTHR11771">
    <property type="entry name" value="LIPOXYGENASE"/>
    <property type="match status" value="1"/>
</dbReference>
<evidence type="ECO:0000256" key="11">
    <source>
        <dbReference type="ARBA" id="ARBA00022964"/>
    </source>
</evidence>
<evidence type="ECO:0000256" key="12">
    <source>
        <dbReference type="ARBA" id="ARBA00023002"/>
    </source>
</evidence>
<dbReference type="PRINTS" id="PR00087">
    <property type="entry name" value="LIPOXYGENASE"/>
</dbReference>
<dbReference type="GO" id="GO:0016165">
    <property type="term" value="F:linoleate 13S-lipoxygenase activity"/>
    <property type="evidence" value="ECO:0007669"/>
    <property type="project" value="UniProtKB-ARBA"/>
</dbReference>
<evidence type="ECO:0000256" key="4">
    <source>
        <dbReference type="ARBA" id="ARBA00022516"/>
    </source>
</evidence>
<sequence length="885" mass="100866">MLNSQINQFHSFHNLFTLQKPFLARAVDATHHSSSSAYSHTTLLLPTTTKKSNATPTRRSSAGKINAIYNPPLATKVSGVIHFKSSNLDRLKAGQIIDDYFPIWDKLKLEFVSLNLNCKPVRTEAAYDFMDGEYYFEFGVPDDFGEIGAVLVGNDNLNKIYIEKIELSDKVNFTCNSWVHSSHDYPERRIFFADKCYLPSQTPAALRSLRKKDLELLRGNGQGERKPFQRIYDYDVYDDLGDPVESLDLARPVLGGKKFPYPRRCRTGQKICWEDPLTETRTKAPFYVPINEDFSDIKSVSFGARTLYELFLSVLPRLGTFGYKDFFLFEDIDLLFNEGVMISGTDKKAASLFPRFIHQVTDAVNDLIKFEPPETIRRDTFFWLRDDEFGREMLAGVNPCCIQLVTEWPMMSKLDPNVYGPPESAITKEIVERVIKGYMTFEEALEQKKLFVLDYHDLLLPYVNRIRELEGLTLYGSRTLMFLTPAGTLTPVAIELTRPSSEWQPQWKHVYTPSLGATGSWLWKLAKAHVLSHDSGVHQLVSHWLRTHCATEPYIIATHRHLSTMHPIARLLHPHLRYTMKINAIARKSLINAGGVIESTFSPGRYSMQISSDAYNLLWRFDHEALPADLISRGMAVEDPTEPHGLKLTIEDYPFANDGLLLWDAIKQWVTSFVNNYYPQERLVASDEELQAWWHEIRTVGHGDKKDEPWWPQLKTQDDLIGIVSTIIWVASGQHSAVNFGQYEYSGYFPNRPTIARTKMPNDDPTDKEWQAFLDRPEAVLLKCFPSKSQATKVMAILNVLSAHSSDEEYIGKNVEGPFEVEPAIKAACEEFRQRILEMEGIINSRNADHNLRNRSGAGVLPYKLLEPFSEPGVTGKGVPNSISI</sequence>
<comment type="function">
    <text evidence="17">Plant lipoxygenase may be involved in a number of diverse aspects of plant physiology including growth and development, pest resistance, and senescence or responses to wounding.</text>
</comment>
<keyword evidence="13 16" id="KW-0408">Iron</keyword>
<evidence type="ECO:0000313" key="20">
    <source>
        <dbReference type="Proteomes" id="UP001157418"/>
    </source>
</evidence>
<dbReference type="Pfam" id="PF01477">
    <property type="entry name" value="PLAT"/>
    <property type="match status" value="1"/>
</dbReference>
<keyword evidence="4 17" id="KW-0444">Lipid biosynthesis</keyword>
<dbReference type="Gene3D" id="2.60.60.20">
    <property type="entry name" value="PLAT/LH2 domain"/>
    <property type="match status" value="1"/>
</dbReference>
<dbReference type="InterPro" id="IPR036392">
    <property type="entry name" value="PLAT/LH2_dom_sf"/>
</dbReference>
<dbReference type="InterPro" id="IPR036226">
    <property type="entry name" value="LipOase_C_sf"/>
</dbReference>
<comment type="similarity">
    <text evidence="3 16">Belongs to the lipoxygenase family.</text>
</comment>
<evidence type="ECO:0000256" key="8">
    <source>
        <dbReference type="ARBA" id="ARBA00022767"/>
    </source>
</evidence>
<dbReference type="InterPro" id="IPR000907">
    <property type="entry name" value="LipOase"/>
</dbReference>
<dbReference type="GO" id="GO:0034440">
    <property type="term" value="P:lipid oxidation"/>
    <property type="evidence" value="ECO:0007669"/>
    <property type="project" value="InterPro"/>
</dbReference>
<dbReference type="GO" id="GO:0031408">
    <property type="term" value="P:oxylipin biosynthetic process"/>
    <property type="evidence" value="ECO:0007669"/>
    <property type="project" value="UniProtKB-UniRule"/>
</dbReference>
<dbReference type="Pfam" id="PF00305">
    <property type="entry name" value="Lipoxygenase"/>
    <property type="match status" value="1"/>
</dbReference>
<name>A0AAU9NW15_9ASTR</name>
<comment type="subcellular location">
    <subcellularLocation>
        <location evidence="2">Plastid</location>
        <location evidence="2">Chloroplast</location>
    </subcellularLocation>
</comment>
<dbReference type="PROSITE" id="PS00711">
    <property type="entry name" value="LIPOXYGENASE_1"/>
    <property type="match status" value="1"/>
</dbReference>
<dbReference type="SUPFAM" id="SSF49723">
    <property type="entry name" value="Lipase/lipooxygenase domain (PLAT/LH2 domain)"/>
    <property type="match status" value="1"/>
</dbReference>
<keyword evidence="6" id="KW-0934">Plastid</keyword>
<dbReference type="InterPro" id="IPR013819">
    <property type="entry name" value="LipOase_C"/>
</dbReference>
<dbReference type="PROSITE" id="PS51393">
    <property type="entry name" value="LIPOXYGENASE_3"/>
    <property type="match status" value="1"/>
</dbReference>
<dbReference type="PROSITE" id="PS00081">
    <property type="entry name" value="LIPOXYGENASE_2"/>
    <property type="match status" value="1"/>
</dbReference>
<comment type="pathway">
    <text evidence="17">Lipid metabolism; oxylipin biosynthesis.</text>
</comment>
<proteinExistence type="inferred from homology"/>
<evidence type="ECO:0000256" key="13">
    <source>
        <dbReference type="ARBA" id="ARBA00023004"/>
    </source>
</evidence>
<evidence type="ECO:0000256" key="17">
    <source>
        <dbReference type="RuleBase" id="RU003975"/>
    </source>
</evidence>
<dbReference type="FunFam" id="1.20.245.10:FF:000002">
    <property type="entry name" value="Lipoxygenase"/>
    <property type="match status" value="1"/>
</dbReference>
<dbReference type="GO" id="GO:0009507">
    <property type="term" value="C:chloroplast"/>
    <property type="evidence" value="ECO:0007669"/>
    <property type="project" value="UniProtKB-SubCell"/>
</dbReference>
<dbReference type="GO" id="GO:0046872">
    <property type="term" value="F:metal ion binding"/>
    <property type="evidence" value="ECO:0007669"/>
    <property type="project" value="UniProtKB-UniRule"/>
</dbReference>
<dbReference type="InterPro" id="IPR001246">
    <property type="entry name" value="LipOase_plant"/>
</dbReference>
<keyword evidence="7 16" id="KW-0479">Metal-binding</keyword>
<evidence type="ECO:0000256" key="3">
    <source>
        <dbReference type="ARBA" id="ARBA00009419"/>
    </source>
</evidence>
<dbReference type="Gene3D" id="3.10.450.60">
    <property type="match status" value="1"/>
</dbReference>
<protein>
    <recommendedName>
        <fullName evidence="17">Lipoxygenase</fullName>
        <ecNumber evidence="17">1.13.11.-</ecNumber>
    </recommendedName>
</protein>
<dbReference type="GO" id="GO:0006633">
    <property type="term" value="P:fatty acid biosynthetic process"/>
    <property type="evidence" value="ECO:0007669"/>
    <property type="project" value="UniProtKB-KW"/>
</dbReference>
<dbReference type="FunFam" id="3.10.450.60:FF:000005">
    <property type="entry name" value="Lipoxygenase"/>
    <property type="match status" value="1"/>
</dbReference>
<reference evidence="19 20" key="1">
    <citation type="submission" date="2022-01" db="EMBL/GenBank/DDBJ databases">
        <authorList>
            <person name="Xiong W."/>
            <person name="Schranz E."/>
        </authorList>
    </citation>
    <scope>NUCLEOTIDE SEQUENCE [LARGE SCALE GENOMIC DNA]</scope>
</reference>
<dbReference type="Gene3D" id="1.20.245.10">
    <property type="entry name" value="Lipoxygenase-1, Domain 5"/>
    <property type="match status" value="1"/>
</dbReference>
<dbReference type="Gene3D" id="4.10.375.10">
    <property type="entry name" value="Lipoxygenase-1, Domain 2"/>
    <property type="match status" value="1"/>
</dbReference>
<comment type="caution">
    <text evidence="19">The sequence shown here is derived from an EMBL/GenBank/DDBJ whole genome shotgun (WGS) entry which is preliminary data.</text>
</comment>
<evidence type="ECO:0000256" key="14">
    <source>
        <dbReference type="ARBA" id="ARBA00023098"/>
    </source>
</evidence>
<dbReference type="SUPFAM" id="SSF48484">
    <property type="entry name" value="Lipoxigenase"/>
    <property type="match status" value="1"/>
</dbReference>
<dbReference type="Gene3D" id="4.10.372.10">
    <property type="entry name" value="Lipoxygenase-1, Domain 3"/>
    <property type="match status" value="1"/>
</dbReference>
<evidence type="ECO:0000256" key="15">
    <source>
        <dbReference type="ARBA" id="ARBA00023160"/>
    </source>
</evidence>
<keyword evidence="15 17" id="KW-0275">Fatty acid biosynthesis</keyword>
<organism evidence="19 20">
    <name type="scientific">Lactuca virosa</name>
    <dbReference type="NCBI Taxonomy" id="75947"/>
    <lineage>
        <taxon>Eukaryota</taxon>
        <taxon>Viridiplantae</taxon>
        <taxon>Streptophyta</taxon>
        <taxon>Embryophyta</taxon>
        <taxon>Tracheophyta</taxon>
        <taxon>Spermatophyta</taxon>
        <taxon>Magnoliopsida</taxon>
        <taxon>eudicotyledons</taxon>
        <taxon>Gunneridae</taxon>
        <taxon>Pentapetalae</taxon>
        <taxon>asterids</taxon>
        <taxon>campanulids</taxon>
        <taxon>Asterales</taxon>
        <taxon>Asteraceae</taxon>
        <taxon>Cichorioideae</taxon>
        <taxon>Cichorieae</taxon>
        <taxon>Lactucinae</taxon>
        <taxon>Lactuca</taxon>
    </lineage>
</organism>
<keyword evidence="12 16" id="KW-0560">Oxidoreductase</keyword>
<dbReference type="EMBL" id="CAKMRJ010005412">
    <property type="protein sequence ID" value="CAH1441948.1"/>
    <property type="molecule type" value="Genomic_DNA"/>
</dbReference>